<dbReference type="CDD" id="cd03801">
    <property type="entry name" value="GT4_PimA-like"/>
    <property type="match status" value="1"/>
</dbReference>
<feature type="domain" description="Glycosyl transferase family 1" evidence="2">
    <location>
        <begin position="160"/>
        <end position="305"/>
    </location>
</feature>
<comment type="caution">
    <text evidence="3">The sequence shown here is derived from an EMBL/GenBank/DDBJ whole genome shotgun (WGS) entry which is preliminary data.</text>
</comment>
<evidence type="ECO:0000259" key="2">
    <source>
        <dbReference type="Pfam" id="PF00534"/>
    </source>
</evidence>
<dbReference type="GO" id="GO:0009103">
    <property type="term" value="P:lipopolysaccharide biosynthetic process"/>
    <property type="evidence" value="ECO:0007669"/>
    <property type="project" value="TreeGrafter"/>
</dbReference>
<name>A0AAW4SU15_9BACE</name>
<evidence type="ECO:0000313" key="4">
    <source>
        <dbReference type="Proteomes" id="UP001198461"/>
    </source>
</evidence>
<dbReference type="Proteomes" id="UP001198461">
    <property type="component" value="Unassembled WGS sequence"/>
</dbReference>
<sequence>MNLLIYTPAFYPHIGGLEAFNRMLAEEFTKYGFKVVVITPMQNPTGDDSIFPFTVVRDTSFKTIWKYYKWCDLFIHSVLSLKAVWPLFLFPKKWISIHHTCYFHLWDGKDTLISKFKWLFSNFSENIVVSNAVGQNLGLHKYTVIRNAYDNQLFRCINYDGREGFVFVGRLVSEKGVLLLLEAYNKYLEFSKRKWRLSIIGDGQDKEYLQDFIHRHNLVQYVSFVGSLTGEALVQELNEYHSMIIPSIYKEAFGIVALEGIACGCFCIGSDGDGIQEAMGDTGILFKKGSAADLTKKMLWIENHPFAIKDNLNSINKHLECHTKGYVAQQYINYIERMINAK</sequence>
<dbReference type="Pfam" id="PF00534">
    <property type="entry name" value="Glycos_transf_1"/>
    <property type="match status" value="1"/>
</dbReference>
<dbReference type="PANTHER" id="PTHR46401:SF2">
    <property type="entry name" value="GLYCOSYLTRANSFERASE WBBK-RELATED"/>
    <property type="match status" value="1"/>
</dbReference>
<evidence type="ECO:0000313" key="3">
    <source>
        <dbReference type="EMBL" id="MCA4703209.1"/>
    </source>
</evidence>
<dbReference type="RefSeq" id="WP_225450836.1">
    <property type="nucleotide sequence ID" value="NZ_DAWCUS010000011.1"/>
</dbReference>
<evidence type="ECO:0000256" key="1">
    <source>
        <dbReference type="ARBA" id="ARBA00022679"/>
    </source>
</evidence>
<dbReference type="GO" id="GO:0016757">
    <property type="term" value="F:glycosyltransferase activity"/>
    <property type="evidence" value="ECO:0007669"/>
    <property type="project" value="InterPro"/>
</dbReference>
<gene>
    <name evidence="3" type="ORF">LD004_06230</name>
</gene>
<proteinExistence type="predicted"/>
<dbReference type="Gene3D" id="3.40.50.2000">
    <property type="entry name" value="Glycogen Phosphorylase B"/>
    <property type="match status" value="2"/>
</dbReference>
<accession>A0AAW4SU15</accession>
<dbReference type="AlphaFoldDB" id="A0AAW4SU15"/>
<protein>
    <submittedName>
        <fullName evidence="3">Glycosyltransferase family 4 protein</fullName>
    </submittedName>
</protein>
<dbReference type="EMBL" id="JAIWYE010000013">
    <property type="protein sequence ID" value="MCA4703209.1"/>
    <property type="molecule type" value="Genomic_DNA"/>
</dbReference>
<dbReference type="SUPFAM" id="SSF53756">
    <property type="entry name" value="UDP-Glycosyltransferase/glycogen phosphorylase"/>
    <property type="match status" value="1"/>
</dbReference>
<dbReference type="PANTHER" id="PTHR46401">
    <property type="entry name" value="GLYCOSYLTRANSFERASE WBBK-RELATED"/>
    <property type="match status" value="1"/>
</dbReference>
<dbReference type="InterPro" id="IPR001296">
    <property type="entry name" value="Glyco_trans_1"/>
</dbReference>
<keyword evidence="1" id="KW-0808">Transferase</keyword>
<reference evidence="3" key="1">
    <citation type="submission" date="2023-08" db="EMBL/GenBank/DDBJ databases">
        <title>Mucin Metabolism Genes Underlie the Key Renovations of Bacteroides xylanisolvens Genomes in Captive Great Apes.</title>
        <authorList>
            <person name="Nishida A.H."/>
        </authorList>
    </citation>
    <scope>NUCLEOTIDE SEQUENCE</scope>
    <source>
        <strain evidence="3">P13.H9</strain>
    </source>
</reference>
<organism evidence="3 4">
    <name type="scientific">Bacteroides xylanisolvens</name>
    <dbReference type="NCBI Taxonomy" id="371601"/>
    <lineage>
        <taxon>Bacteria</taxon>
        <taxon>Pseudomonadati</taxon>
        <taxon>Bacteroidota</taxon>
        <taxon>Bacteroidia</taxon>
        <taxon>Bacteroidales</taxon>
        <taxon>Bacteroidaceae</taxon>
        <taxon>Bacteroides</taxon>
    </lineage>
</organism>